<feature type="transmembrane region" description="Helical" evidence="1">
    <location>
        <begin position="37"/>
        <end position="61"/>
    </location>
</feature>
<accession>A0A2A9CQS2</accession>
<keyword evidence="1" id="KW-1133">Transmembrane helix</keyword>
<feature type="transmembrane region" description="Helical" evidence="1">
    <location>
        <begin position="68"/>
        <end position="91"/>
    </location>
</feature>
<sequence length="140" mass="14553">MLQSRAARLLRAGLIGGHLALLASAVVFGVLHGFYGALWSVLSGLVTVLFFTIGQGIQVVVADADPKVVFAASMTSYVLRAAGLGLLLAAAQAANGRLVGLDPMAIAITAIAVVIGWLAVEIFVFTRLRIPSFDPPADPR</sequence>
<name>A0A2A9CQS2_9ACTN</name>
<keyword evidence="3" id="KW-1185">Reference proteome</keyword>
<dbReference type="EMBL" id="PDJC01000001">
    <property type="protein sequence ID" value="PFG16817.1"/>
    <property type="molecule type" value="Genomic_DNA"/>
</dbReference>
<keyword evidence="1" id="KW-0472">Membrane</keyword>
<dbReference type="AlphaFoldDB" id="A0A2A9CQS2"/>
<feature type="transmembrane region" description="Helical" evidence="1">
    <location>
        <begin position="103"/>
        <end position="125"/>
    </location>
</feature>
<dbReference type="Proteomes" id="UP000226079">
    <property type="component" value="Unassembled WGS sequence"/>
</dbReference>
<reference evidence="2 3" key="1">
    <citation type="submission" date="2017-10" db="EMBL/GenBank/DDBJ databases">
        <title>Sequencing the genomes of 1000 actinobacteria strains.</title>
        <authorList>
            <person name="Klenk H.-P."/>
        </authorList>
    </citation>
    <scope>NUCLEOTIDE SEQUENCE [LARGE SCALE GENOMIC DNA]</scope>
    <source>
        <strain evidence="2 3">DSM 15597</strain>
    </source>
</reference>
<evidence type="ECO:0008006" key="4">
    <source>
        <dbReference type="Google" id="ProtNLM"/>
    </source>
</evidence>
<proteinExistence type="predicted"/>
<feature type="transmembrane region" description="Helical" evidence="1">
    <location>
        <begin position="12"/>
        <end position="31"/>
    </location>
</feature>
<keyword evidence="1" id="KW-0812">Transmembrane</keyword>
<comment type="caution">
    <text evidence="2">The sequence shown here is derived from an EMBL/GenBank/DDBJ whole genome shotgun (WGS) entry which is preliminary data.</text>
</comment>
<evidence type="ECO:0000256" key="1">
    <source>
        <dbReference type="SAM" id="Phobius"/>
    </source>
</evidence>
<gene>
    <name evidence="2" type="ORF">ATK74_1370</name>
</gene>
<protein>
    <recommendedName>
        <fullName evidence="4">ATP synthase protein I</fullName>
    </recommendedName>
</protein>
<evidence type="ECO:0000313" key="2">
    <source>
        <dbReference type="EMBL" id="PFG16817.1"/>
    </source>
</evidence>
<organism evidence="2 3">
    <name type="scientific">Propionicimonas paludicola</name>
    <dbReference type="NCBI Taxonomy" id="185243"/>
    <lineage>
        <taxon>Bacteria</taxon>
        <taxon>Bacillati</taxon>
        <taxon>Actinomycetota</taxon>
        <taxon>Actinomycetes</taxon>
        <taxon>Propionibacteriales</taxon>
        <taxon>Nocardioidaceae</taxon>
        <taxon>Propionicimonas</taxon>
    </lineage>
</organism>
<evidence type="ECO:0000313" key="3">
    <source>
        <dbReference type="Proteomes" id="UP000226079"/>
    </source>
</evidence>